<keyword evidence="1" id="KW-1133">Transmembrane helix</keyword>
<reference evidence="2" key="1">
    <citation type="journal article" date="2015" name="Nature">
        <title>Complex archaea that bridge the gap between prokaryotes and eukaryotes.</title>
        <authorList>
            <person name="Spang A."/>
            <person name="Saw J.H."/>
            <person name="Jorgensen S.L."/>
            <person name="Zaremba-Niedzwiedzka K."/>
            <person name="Martijn J."/>
            <person name="Lind A.E."/>
            <person name="van Eijk R."/>
            <person name="Schleper C."/>
            <person name="Guy L."/>
            <person name="Ettema T.J."/>
        </authorList>
    </citation>
    <scope>NUCLEOTIDE SEQUENCE</scope>
</reference>
<protein>
    <submittedName>
        <fullName evidence="2">Uncharacterized protein</fullName>
    </submittedName>
</protein>
<accession>A0A0F9GTG4</accession>
<feature type="transmembrane region" description="Helical" evidence="1">
    <location>
        <begin position="6"/>
        <end position="24"/>
    </location>
</feature>
<name>A0A0F9GTG4_9ZZZZ</name>
<proteinExistence type="predicted"/>
<gene>
    <name evidence="2" type="ORF">LCGC14_2082530</name>
</gene>
<organism evidence="2">
    <name type="scientific">marine sediment metagenome</name>
    <dbReference type="NCBI Taxonomy" id="412755"/>
    <lineage>
        <taxon>unclassified sequences</taxon>
        <taxon>metagenomes</taxon>
        <taxon>ecological metagenomes</taxon>
    </lineage>
</organism>
<keyword evidence="1" id="KW-0812">Transmembrane</keyword>
<sequence>MRDCFVYIVIGSLFAGLIVFGIMHDGLSRKDAKKATEPVVKTMVVGKLESWLENDFSPKLPKLPTTSGDLSDIHLLYLSSEPRNITFHSPDGKQAVIDFSGDTVMYSGNMPVEDAAKIFFDCVFNKYKHTFEREK</sequence>
<evidence type="ECO:0000313" key="2">
    <source>
        <dbReference type="EMBL" id="KKL72675.1"/>
    </source>
</evidence>
<comment type="caution">
    <text evidence="2">The sequence shown here is derived from an EMBL/GenBank/DDBJ whole genome shotgun (WGS) entry which is preliminary data.</text>
</comment>
<dbReference type="AlphaFoldDB" id="A0A0F9GTG4"/>
<dbReference type="EMBL" id="LAZR01025198">
    <property type="protein sequence ID" value="KKL72675.1"/>
    <property type="molecule type" value="Genomic_DNA"/>
</dbReference>
<keyword evidence="1" id="KW-0472">Membrane</keyword>
<evidence type="ECO:0000256" key="1">
    <source>
        <dbReference type="SAM" id="Phobius"/>
    </source>
</evidence>